<proteinExistence type="predicted"/>
<dbReference type="Proteomes" id="UP000790787">
    <property type="component" value="Chromosome 21"/>
</dbReference>
<dbReference type="RefSeq" id="XP_075097861.1">
    <property type="nucleotide sequence ID" value="XM_075241760.1"/>
</dbReference>
<sequence>MDVLPVHPGPFSDEILVLQSDHRPAYVWEGELVEQTLCVRRVDDVWDFMRERGFHSRVVQHQRDTGFYRIFEIGRLQLDWSSITALIERWRPETQTSHLPISEATIMLQDVQVLYGLPADGLAITLPQYMRSMTCVQYLDLLQHFTGFRSQGEAAASGGSRISVTAIR</sequence>
<gene>
    <name evidence="2" type="primary">LOC142175180</name>
</gene>
<protein>
    <submittedName>
        <fullName evidence="2">Serine/threonine-protein phosphatase 7 long form homolog</fullName>
    </submittedName>
</protein>
<reference evidence="1" key="1">
    <citation type="journal article" date="2014" name="Nat. Commun.">
        <title>The tobacco genome sequence and its comparison with those of tomato and potato.</title>
        <authorList>
            <person name="Sierro N."/>
            <person name="Battey J.N."/>
            <person name="Ouadi S."/>
            <person name="Bakaher N."/>
            <person name="Bovet L."/>
            <person name="Willig A."/>
            <person name="Goepfert S."/>
            <person name="Peitsch M.C."/>
            <person name="Ivanov N.V."/>
        </authorList>
    </citation>
    <scope>NUCLEOTIDE SEQUENCE [LARGE SCALE GENOMIC DNA]</scope>
</reference>
<reference evidence="2" key="2">
    <citation type="submission" date="2025-08" db="UniProtKB">
        <authorList>
            <consortium name="RefSeq"/>
        </authorList>
    </citation>
    <scope>IDENTIFICATION</scope>
    <source>
        <tissue evidence="2">Leaf</tissue>
    </source>
</reference>
<keyword evidence="1" id="KW-1185">Reference proteome</keyword>
<name>A0AC58TKW1_TOBAC</name>
<evidence type="ECO:0000313" key="1">
    <source>
        <dbReference type="Proteomes" id="UP000790787"/>
    </source>
</evidence>
<evidence type="ECO:0000313" key="2">
    <source>
        <dbReference type="RefSeq" id="XP_075097861.1"/>
    </source>
</evidence>
<organism evidence="1 2">
    <name type="scientific">Nicotiana tabacum</name>
    <name type="common">Common tobacco</name>
    <dbReference type="NCBI Taxonomy" id="4097"/>
    <lineage>
        <taxon>Eukaryota</taxon>
        <taxon>Viridiplantae</taxon>
        <taxon>Streptophyta</taxon>
        <taxon>Embryophyta</taxon>
        <taxon>Tracheophyta</taxon>
        <taxon>Spermatophyta</taxon>
        <taxon>Magnoliopsida</taxon>
        <taxon>eudicotyledons</taxon>
        <taxon>Gunneridae</taxon>
        <taxon>Pentapetalae</taxon>
        <taxon>asterids</taxon>
        <taxon>lamiids</taxon>
        <taxon>Solanales</taxon>
        <taxon>Solanaceae</taxon>
        <taxon>Nicotianoideae</taxon>
        <taxon>Nicotianeae</taxon>
        <taxon>Nicotiana</taxon>
    </lineage>
</organism>
<accession>A0AC58TKW1</accession>